<evidence type="ECO:0000313" key="2">
    <source>
        <dbReference type="EMBL" id="QQT98833.1"/>
    </source>
</evidence>
<evidence type="ECO:0000259" key="1">
    <source>
        <dbReference type="Pfam" id="PF00296"/>
    </source>
</evidence>
<dbReference type="GO" id="GO:0005829">
    <property type="term" value="C:cytosol"/>
    <property type="evidence" value="ECO:0007669"/>
    <property type="project" value="TreeGrafter"/>
</dbReference>
<accession>A0A9Q7E9L2</accession>
<dbReference type="InterPro" id="IPR036661">
    <property type="entry name" value="Luciferase-like_sf"/>
</dbReference>
<dbReference type="SUPFAM" id="SSF51679">
    <property type="entry name" value="Bacterial luciferase-like"/>
    <property type="match status" value="1"/>
</dbReference>
<name>A0A9Q7E9L2_MYROD</name>
<dbReference type="GeneID" id="93528279"/>
<organism evidence="2 3">
    <name type="scientific">Myroides odoratus</name>
    <name type="common">Flavobacterium odoratum</name>
    <dbReference type="NCBI Taxonomy" id="256"/>
    <lineage>
        <taxon>Bacteria</taxon>
        <taxon>Pseudomonadati</taxon>
        <taxon>Bacteroidota</taxon>
        <taxon>Flavobacteriia</taxon>
        <taxon>Flavobacteriales</taxon>
        <taxon>Flavobacteriaceae</taxon>
        <taxon>Myroides</taxon>
    </lineage>
</organism>
<reference evidence="2 3" key="1">
    <citation type="submission" date="2021-01" db="EMBL/GenBank/DDBJ databases">
        <title>FDA dAtabase for Regulatory Grade micrObial Sequences (FDA-ARGOS): Supporting development and validation of Infectious Disease Dx tests.</title>
        <authorList>
            <person name="Sproer C."/>
            <person name="Gronow S."/>
            <person name="Severitt S."/>
            <person name="Schroder I."/>
            <person name="Tallon L."/>
            <person name="Sadzewicz L."/>
            <person name="Zhao X."/>
            <person name="Boylan J."/>
            <person name="Ott S."/>
            <person name="Bowen H."/>
            <person name="Vavikolanu K."/>
            <person name="Mehta A."/>
            <person name="Aluvathingal J."/>
            <person name="Nadendla S."/>
            <person name="Lowell S."/>
            <person name="Myers T."/>
            <person name="Yan Y."/>
            <person name="Sichtig H."/>
        </authorList>
    </citation>
    <scope>NUCLEOTIDE SEQUENCE [LARGE SCALE GENOMIC DNA]</scope>
    <source>
        <strain evidence="2 3">FDAARGOS_1131</strain>
    </source>
</reference>
<sequence>MNNLQIGLLDLGHRENKNSLATFQQILDYACAADTLHFSRFWLAEHHNTNPFAPYTNPEIIITLIAAMTEHIRIGAAGILLNLYEPYHIATTFKLLNNLYNNRIDLGLAKGIPSNHFTKTLINNEGPRNFHSKLDELYNYFQNEDNLIKEKQILIPPFRGIVPDLWYLTNSYKNFPIVIDTKSNLCRSIMHGSQSLELEYEKETLLKQKEIYFKKHGIYPKISLALAIILDTDLRKAEKKNTALNTLNNSESSFITAIPCTYKSLYNLLHDFQDKYGIDEFILYDMESNNNKKIKNIEQISRIMNLQNI</sequence>
<dbReference type="Proteomes" id="UP000596202">
    <property type="component" value="Chromosome"/>
</dbReference>
<dbReference type="Pfam" id="PF00296">
    <property type="entry name" value="Bac_luciferase"/>
    <property type="match status" value="1"/>
</dbReference>
<proteinExistence type="predicted"/>
<dbReference type="PANTHER" id="PTHR30137:SF6">
    <property type="entry name" value="LUCIFERASE-LIKE MONOOXYGENASE"/>
    <property type="match status" value="1"/>
</dbReference>
<dbReference type="GO" id="GO:0016705">
    <property type="term" value="F:oxidoreductase activity, acting on paired donors, with incorporation or reduction of molecular oxygen"/>
    <property type="evidence" value="ECO:0007669"/>
    <property type="project" value="InterPro"/>
</dbReference>
<dbReference type="OrthoDB" id="9780518at2"/>
<dbReference type="InterPro" id="IPR011251">
    <property type="entry name" value="Luciferase-like_dom"/>
</dbReference>
<gene>
    <name evidence="2" type="ORF">I6I88_11465</name>
</gene>
<dbReference type="InterPro" id="IPR050766">
    <property type="entry name" value="Bact_Lucif_Oxidored"/>
</dbReference>
<evidence type="ECO:0000313" key="3">
    <source>
        <dbReference type="Proteomes" id="UP000596202"/>
    </source>
</evidence>
<dbReference type="RefSeq" id="WP_002986056.1">
    <property type="nucleotide sequence ID" value="NZ_CP068108.1"/>
</dbReference>
<feature type="domain" description="Luciferase-like" evidence="1">
    <location>
        <begin position="9"/>
        <end position="140"/>
    </location>
</feature>
<protein>
    <submittedName>
        <fullName evidence="2">LLM class flavin-dependent oxidoreductase</fullName>
    </submittedName>
</protein>
<dbReference type="PANTHER" id="PTHR30137">
    <property type="entry name" value="LUCIFERASE-LIKE MONOOXYGENASE"/>
    <property type="match status" value="1"/>
</dbReference>
<dbReference type="EMBL" id="CP068108">
    <property type="protein sequence ID" value="QQT98833.1"/>
    <property type="molecule type" value="Genomic_DNA"/>
</dbReference>
<dbReference type="Gene3D" id="3.20.20.30">
    <property type="entry name" value="Luciferase-like domain"/>
    <property type="match status" value="1"/>
</dbReference>
<dbReference type="AlphaFoldDB" id="A0A9Q7E9L2"/>